<dbReference type="Gene3D" id="3.30.450.400">
    <property type="entry name" value="Colicin M, catalytic domain"/>
    <property type="match status" value="1"/>
</dbReference>
<proteinExistence type="predicted"/>
<dbReference type="EMBL" id="JAATLJ010000001">
    <property type="protein sequence ID" value="NIZ41063.1"/>
    <property type="molecule type" value="Genomic_DNA"/>
</dbReference>
<evidence type="ECO:0000313" key="1">
    <source>
        <dbReference type="EMBL" id="NIZ41063.1"/>
    </source>
</evidence>
<protein>
    <submittedName>
        <fullName evidence="1">Uncharacterized protein</fullName>
    </submittedName>
</protein>
<dbReference type="AlphaFoldDB" id="A0A968GCF3"/>
<reference evidence="1 2" key="1">
    <citation type="submission" date="2020-03" db="EMBL/GenBank/DDBJ databases">
        <title>Spirochaetal bacteria isolated from arthropods constitute a novel genus Entomospira genus novum within the order Spirochaetales.</title>
        <authorList>
            <person name="Grana-Miraglia L."/>
            <person name="Sikutova S."/>
            <person name="Fingerle V."/>
            <person name="Sing A."/>
            <person name="Castillo-Ramirez S."/>
            <person name="Margos G."/>
            <person name="Rudolf I."/>
        </authorList>
    </citation>
    <scope>NUCLEOTIDE SEQUENCE [LARGE SCALE GENOMIC DNA]</scope>
    <source>
        <strain evidence="1 2">BR193</strain>
    </source>
</reference>
<evidence type="ECO:0000313" key="2">
    <source>
        <dbReference type="Proteomes" id="UP000711995"/>
    </source>
</evidence>
<sequence>MKADASMQDVLERDENGDPTRIRVRVTVKDTYDFNKKTGDEKRSTKAETLTTIGRFLGGKEFEWQVSYDVEMVKDGNGNWVEDKVTEPQN</sequence>
<dbReference type="RefSeq" id="WP_167700642.1">
    <property type="nucleotide sequence ID" value="NZ_CP118174.1"/>
</dbReference>
<comment type="caution">
    <text evidence="1">The sequence shown here is derived from an EMBL/GenBank/DDBJ whole genome shotgun (WGS) entry which is preliminary data.</text>
</comment>
<keyword evidence="2" id="KW-1185">Reference proteome</keyword>
<accession>A0A968GCF3</accession>
<dbReference type="Proteomes" id="UP000711995">
    <property type="component" value="Unassembled WGS sequence"/>
</dbReference>
<gene>
    <name evidence="1" type="ORF">HCT14_06055</name>
</gene>
<organism evidence="1 2">
    <name type="scientific">Entomospira entomophila</name>
    <dbReference type="NCBI Taxonomy" id="2719988"/>
    <lineage>
        <taxon>Bacteria</taxon>
        <taxon>Pseudomonadati</taxon>
        <taxon>Spirochaetota</taxon>
        <taxon>Spirochaetia</taxon>
        <taxon>Spirochaetales</taxon>
        <taxon>Spirochaetaceae</taxon>
        <taxon>Entomospira</taxon>
    </lineage>
</organism>
<name>A0A968GCF3_9SPIO</name>